<gene>
    <name evidence="2" type="ORF">FDA94_07555</name>
</gene>
<dbReference type="AlphaFoldDB" id="A0A4U3MM50"/>
<feature type="chain" id="PRO_5020707887" evidence="1">
    <location>
        <begin position="28"/>
        <end position="80"/>
    </location>
</feature>
<dbReference type="Proteomes" id="UP000308705">
    <property type="component" value="Unassembled WGS sequence"/>
</dbReference>
<proteinExistence type="predicted"/>
<evidence type="ECO:0000313" key="2">
    <source>
        <dbReference type="EMBL" id="TKK89742.1"/>
    </source>
</evidence>
<reference evidence="2 3" key="1">
    <citation type="submission" date="2019-04" db="EMBL/GenBank/DDBJ databases">
        <title>Herbidospora sp. NEAU-GS14.nov., a novel actinomycete isolated from soil.</title>
        <authorList>
            <person name="Han L."/>
        </authorList>
    </citation>
    <scope>NUCLEOTIDE SEQUENCE [LARGE SCALE GENOMIC DNA]</scope>
    <source>
        <strain evidence="2 3">NEAU-GS14</strain>
    </source>
</reference>
<protein>
    <submittedName>
        <fullName evidence="2">Uncharacterized protein</fullName>
    </submittedName>
</protein>
<dbReference type="EMBL" id="SZQA01000005">
    <property type="protein sequence ID" value="TKK89742.1"/>
    <property type="molecule type" value="Genomic_DNA"/>
</dbReference>
<keyword evidence="3" id="KW-1185">Reference proteome</keyword>
<evidence type="ECO:0000256" key="1">
    <source>
        <dbReference type="SAM" id="SignalP"/>
    </source>
</evidence>
<name>A0A4U3MM50_9ACTN</name>
<dbReference type="RefSeq" id="WP_137246321.1">
    <property type="nucleotide sequence ID" value="NZ_SZQA01000005.1"/>
</dbReference>
<keyword evidence="1" id="KW-0732">Signal</keyword>
<accession>A0A4U3MM50</accession>
<sequence length="80" mass="8949">MQLRTRVAVMAVAAFAGVGLSAAPAQAATLLHSFVNSYVGELYCVGVERYYENRKAEQEGHVGDWYYCVNTSTAWEVWER</sequence>
<feature type="signal peptide" evidence="1">
    <location>
        <begin position="1"/>
        <end position="27"/>
    </location>
</feature>
<comment type="caution">
    <text evidence="2">The sequence shown here is derived from an EMBL/GenBank/DDBJ whole genome shotgun (WGS) entry which is preliminary data.</text>
</comment>
<evidence type="ECO:0000313" key="3">
    <source>
        <dbReference type="Proteomes" id="UP000308705"/>
    </source>
</evidence>
<organism evidence="2 3">
    <name type="scientific">Herbidospora galbida</name>
    <dbReference type="NCBI Taxonomy" id="2575442"/>
    <lineage>
        <taxon>Bacteria</taxon>
        <taxon>Bacillati</taxon>
        <taxon>Actinomycetota</taxon>
        <taxon>Actinomycetes</taxon>
        <taxon>Streptosporangiales</taxon>
        <taxon>Streptosporangiaceae</taxon>
        <taxon>Herbidospora</taxon>
    </lineage>
</organism>